<keyword evidence="3" id="KW-0687">Ribonucleoprotein</keyword>
<evidence type="ECO:0000256" key="6">
    <source>
        <dbReference type="SAM" id="MobiDB-lite"/>
    </source>
</evidence>
<dbReference type="GO" id="GO:0005840">
    <property type="term" value="C:ribosome"/>
    <property type="evidence" value="ECO:0007669"/>
    <property type="project" value="UniProtKB-KW"/>
</dbReference>
<dbReference type="InterPro" id="IPR023574">
    <property type="entry name" value="Ribosomal_uL4_dom_sf"/>
</dbReference>
<evidence type="ECO:0000256" key="3">
    <source>
        <dbReference type="ARBA" id="ARBA00023274"/>
    </source>
</evidence>
<dbReference type="AlphaFoldDB" id="A0A6B2L6C5"/>
<dbReference type="FunFam" id="3.40.1370.10:FF:000011">
    <property type="entry name" value="50S ribosomal protein L4"/>
    <property type="match status" value="1"/>
</dbReference>
<evidence type="ECO:0000259" key="7">
    <source>
        <dbReference type="Pfam" id="PF14374"/>
    </source>
</evidence>
<evidence type="ECO:0000256" key="5">
    <source>
        <dbReference type="ARBA" id="ARBA00035353"/>
    </source>
</evidence>
<protein>
    <recommendedName>
        <fullName evidence="4">Large ribosomal subunit protein uL4</fullName>
    </recommendedName>
    <alternativeName>
        <fullName evidence="5">60S ribosomal protein L4</fullName>
    </alternativeName>
</protein>
<evidence type="ECO:0000256" key="4">
    <source>
        <dbReference type="ARBA" id="ARBA00035244"/>
    </source>
</evidence>
<dbReference type="PANTHER" id="PTHR19431">
    <property type="entry name" value="60S RIBOSOMAL PROTEIN L4"/>
    <property type="match status" value="1"/>
</dbReference>
<dbReference type="GO" id="GO:0003735">
    <property type="term" value="F:structural constituent of ribosome"/>
    <property type="evidence" value="ECO:0007669"/>
    <property type="project" value="InterPro"/>
</dbReference>
<dbReference type="GO" id="GO:0006412">
    <property type="term" value="P:translation"/>
    <property type="evidence" value="ECO:0007669"/>
    <property type="project" value="InterPro"/>
</dbReference>
<reference evidence="8" key="1">
    <citation type="journal article" date="2020" name="J. Eukaryot. Microbiol.">
        <title>De novo Sequencing, Assembly and Annotation of the Transcriptome for the Free-Living Testate Amoeba Arcella intermedia.</title>
        <authorList>
            <person name="Ribeiro G.M."/>
            <person name="Porfirio-Sousa A.L."/>
            <person name="Maurer-Alcala X.X."/>
            <person name="Katz L.A."/>
            <person name="Lahr D.J.G."/>
        </authorList>
    </citation>
    <scope>NUCLEOTIDE SEQUENCE</scope>
</reference>
<dbReference type="GO" id="GO:1990904">
    <property type="term" value="C:ribonucleoprotein complex"/>
    <property type="evidence" value="ECO:0007669"/>
    <property type="project" value="UniProtKB-KW"/>
</dbReference>
<dbReference type="SUPFAM" id="SSF52166">
    <property type="entry name" value="Ribosomal protein L4"/>
    <property type="match status" value="1"/>
</dbReference>
<dbReference type="Pfam" id="PF00573">
    <property type="entry name" value="Ribosomal_L4"/>
    <property type="match status" value="1"/>
</dbReference>
<feature type="domain" description="Large ribosomal subunit protein uL4 C-terminal" evidence="7">
    <location>
        <begin position="252"/>
        <end position="323"/>
    </location>
</feature>
<dbReference type="InterPro" id="IPR002136">
    <property type="entry name" value="Ribosomal_uL4"/>
</dbReference>
<dbReference type="PROSITE" id="PS00939">
    <property type="entry name" value="RIBOSOMAL_L1E"/>
    <property type="match status" value="1"/>
</dbReference>
<dbReference type="InterPro" id="IPR025755">
    <property type="entry name" value="Ribos_uL4_C_dom"/>
</dbReference>
<dbReference type="InterPro" id="IPR013000">
    <property type="entry name" value="Ribosomal_uL4_euk/arc_CS"/>
</dbReference>
<feature type="region of interest" description="Disordered" evidence="6">
    <location>
        <begin position="36"/>
        <end position="63"/>
    </location>
</feature>
<dbReference type="Pfam" id="PF14374">
    <property type="entry name" value="Ribos_L4_asso_C"/>
    <property type="match status" value="1"/>
</dbReference>
<keyword evidence="2" id="KW-0689">Ribosomal protein</keyword>
<accession>A0A6B2L6C5</accession>
<dbReference type="InterPro" id="IPR045240">
    <property type="entry name" value="Ribosomal_uL4_euk/arch"/>
</dbReference>
<organism evidence="8">
    <name type="scientific">Arcella intermedia</name>
    <dbReference type="NCBI Taxonomy" id="1963864"/>
    <lineage>
        <taxon>Eukaryota</taxon>
        <taxon>Amoebozoa</taxon>
        <taxon>Tubulinea</taxon>
        <taxon>Elardia</taxon>
        <taxon>Arcellinida</taxon>
        <taxon>Sphaerothecina</taxon>
        <taxon>Arcellidae</taxon>
        <taxon>Arcella</taxon>
    </lineage>
</organism>
<evidence type="ECO:0000256" key="1">
    <source>
        <dbReference type="ARBA" id="ARBA00010528"/>
    </source>
</evidence>
<comment type="similarity">
    <text evidence="1">Belongs to the universal ribosomal protein uL4 family.</text>
</comment>
<dbReference type="EMBL" id="GIBP01003614">
    <property type="protein sequence ID" value="NDV32583.1"/>
    <property type="molecule type" value="Transcribed_RNA"/>
</dbReference>
<dbReference type="Gene3D" id="3.40.1370.10">
    <property type="match status" value="1"/>
</dbReference>
<evidence type="ECO:0000313" key="8">
    <source>
        <dbReference type="EMBL" id="NDV32583.1"/>
    </source>
</evidence>
<sequence length="364" mass="40194">MNSPIRLDIVQFVHNNVSKNSRQPYAVSPKAGMQTSAESWGTGRAVSRIPRVPGGGTHRAGQGAFGNMCRGGRMFAPTKVYRRWHRKVNVGQRRYAVCSALAATAIPSLVVSRGHKIDNLNEVPLVVADAQIAGLTKTKDAVALLKSLHAYDDVEKSISTRRMRAGKGKARNRRHVQNLGPLIIHTVSLSSSKLIQAFRNIPGVDLANVYSLDLLQLAPGGHLGRFVVWTESAFKALNDVFGSPNKDSKLKSGFRPPHAVMTNSDLHRIINSDEVQSVLRRKRPVRKYFHLRKNPLKNWGAMVKLNPFAATQKRRNLIAEQKAVAAGKKQKRKGAKPGKVWKKILNTPAVAPVRGPEEFPPNYN</sequence>
<evidence type="ECO:0000256" key="2">
    <source>
        <dbReference type="ARBA" id="ARBA00022980"/>
    </source>
</evidence>
<proteinExistence type="inferred from homology"/>
<name>A0A6B2L6C5_9EUKA</name>